<dbReference type="PANTHER" id="PTHR33048:SF96">
    <property type="entry name" value="INTEGRAL MEMBRANE PROTEIN"/>
    <property type="match status" value="1"/>
</dbReference>
<feature type="transmembrane region" description="Helical" evidence="6">
    <location>
        <begin position="22"/>
        <end position="45"/>
    </location>
</feature>
<dbReference type="Pfam" id="PF20684">
    <property type="entry name" value="Fung_rhodopsin"/>
    <property type="match status" value="1"/>
</dbReference>
<feature type="transmembrane region" description="Helical" evidence="6">
    <location>
        <begin position="222"/>
        <end position="240"/>
    </location>
</feature>
<keyword evidence="4 6" id="KW-0472">Membrane</keyword>
<feature type="transmembrane region" description="Helical" evidence="6">
    <location>
        <begin position="136"/>
        <end position="156"/>
    </location>
</feature>
<dbReference type="PANTHER" id="PTHR33048">
    <property type="entry name" value="PTH11-LIKE INTEGRAL MEMBRANE PROTEIN (AFU_ORTHOLOGUE AFUA_5G11245)"/>
    <property type="match status" value="1"/>
</dbReference>
<dbReference type="Proteomes" id="UP001629113">
    <property type="component" value="Unassembled WGS sequence"/>
</dbReference>
<feature type="transmembrane region" description="Helical" evidence="6">
    <location>
        <begin position="260"/>
        <end position="279"/>
    </location>
</feature>
<dbReference type="InterPro" id="IPR052337">
    <property type="entry name" value="SAT4-like"/>
</dbReference>
<evidence type="ECO:0000256" key="2">
    <source>
        <dbReference type="ARBA" id="ARBA00022692"/>
    </source>
</evidence>
<comment type="subcellular location">
    <subcellularLocation>
        <location evidence="1">Membrane</location>
        <topology evidence="1">Multi-pass membrane protein</topology>
    </subcellularLocation>
</comment>
<feature type="transmembrane region" description="Helical" evidence="6">
    <location>
        <begin position="185"/>
        <end position="210"/>
    </location>
</feature>
<gene>
    <name evidence="8" type="ORF">PVAG01_04602</name>
</gene>
<evidence type="ECO:0000313" key="9">
    <source>
        <dbReference type="Proteomes" id="UP001629113"/>
    </source>
</evidence>
<feature type="domain" description="Rhodopsin" evidence="7">
    <location>
        <begin position="41"/>
        <end position="284"/>
    </location>
</feature>
<protein>
    <submittedName>
        <fullName evidence="8">Integral membrane family protein</fullName>
    </submittedName>
</protein>
<evidence type="ECO:0000256" key="3">
    <source>
        <dbReference type="ARBA" id="ARBA00022989"/>
    </source>
</evidence>
<feature type="transmembrane region" description="Helical" evidence="6">
    <location>
        <begin position="102"/>
        <end position="124"/>
    </location>
</feature>
<keyword evidence="3 6" id="KW-1133">Transmembrane helix</keyword>
<feature type="transmembrane region" description="Helical" evidence="6">
    <location>
        <begin position="57"/>
        <end position="82"/>
    </location>
</feature>
<dbReference type="EMBL" id="JBFCZG010000004">
    <property type="protein sequence ID" value="KAL3422855.1"/>
    <property type="molecule type" value="Genomic_DNA"/>
</dbReference>
<comment type="caution">
    <text evidence="8">The sequence shown here is derived from an EMBL/GenBank/DDBJ whole genome shotgun (WGS) entry which is preliminary data.</text>
</comment>
<sequence length="359" mass="39550">MTNGGAQDAPLVDNPDSNGGPAAILGVTISFMAIGIMLVTLRSYLRIFTLRAFGLDDYLMLIALICFILQSACIMSGVGYGIGRPLLSLSIGDRVNAMRMLILWELTYVATTTFVKASIGASLLRITNSIRWRYILWTGMAVDFSVGIAIFNYILFTCTPVQYQWEAFSPSTPVGHCQPPKDLEIIGYAFLAVTCSVYLLFAISPIIMLWSVQIESRTKYSVMVVLALGLIAMVANLVRVRYLGGVVRSADVLYTVTNDLIWSVIECGMAMITACIATYRPLLNMWRIRVGKASWQGGYKETHGLDDIFVHGIKTTVEGSKIRSTSEEDILGANIVRTLEITVEETDLQKASSYISRES</sequence>
<evidence type="ECO:0000313" key="8">
    <source>
        <dbReference type="EMBL" id="KAL3422855.1"/>
    </source>
</evidence>
<evidence type="ECO:0000256" key="4">
    <source>
        <dbReference type="ARBA" id="ARBA00023136"/>
    </source>
</evidence>
<accession>A0ABR4PHT6</accession>
<dbReference type="InterPro" id="IPR049326">
    <property type="entry name" value="Rhodopsin_dom_fungi"/>
</dbReference>
<keyword evidence="2 6" id="KW-0812">Transmembrane</keyword>
<keyword evidence="9" id="KW-1185">Reference proteome</keyword>
<reference evidence="8 9" key="1">
    <citation type="submission" date="2024-06" db="EMBL/GenBank/DDBJ databases">
        <title>Complete genome of Phlyctema vagabunda strain 19-DSS-EL-015.</title>
        <authorList>
            <person name="Fiorenzani C."/>
        </authorList>
    </citation>
    <scope>NUCLEOTIDE SEQUENCE [LARGE SCALE GENOMIC DNA]</scope>
    <source>
        <strain evidence="8 9">19-DSS-EL-015</strain>
    </source>
</reference>
<evidence type="ECO:0000259" key="7">
    <source>
        <dbReference type="Pfam" id="PF20684"/>
    </source>
</evidence>
<proteinExistence type="inferred from homology"/>
<evidence type="ECO:0000256" key="1">
    <source>
        <dbReference type="ARBA" id="ARBA00004141"/>
    </source>
</evidence>
<evidence type="ECO:0000256" key="5">
    <source>
        <dbReference type="ARBA" id="ARBA00038359"/>
    </source>
</evidence>
<comment type="similarity">
    <text evidence="5">Belongs to the SAT4 family.</text>
</comment>
<evidence type="ECO:0000256" key="6">
    <source>
        <dbReference type="SAM" id="Phobius"/>
    </source>
</evidence>
<organism evidence="8 9">
    <name type="scientific">Phlyctema vagabunda</name>
    <dbReference type="NCBI Taxonomy" id="108571"/>
    <lineage>
        <taxon>Eukaryota</taxon>
        <taxon>Fungi</taxon>
        <taxon>Dikarya</taxon>
        <taxon>Ascomycota</taxon>
        <taxon>Pezizomycotina</taxon>
        <taxon>Leotiomycetes</taxon>
        <taxon>Helotiales</taxon>
        <taxon>Dermateaceae</taxon>
        <taxon>Phlyctema</taxon>
    </lineage>
</organism>
<name>A0ABR4PHT6_9HELO</name>